<dbReference type="GO" id="GO:0016020">
    <property type="term" value="C:membrane"/>
    <property type="evidence" value="ECO:0007669"/>
    <property type="project" value="TreeGrafter"/>
</dbReference>
<accession>A0A9Q0N5I3</accession>
<dbReference type="PANTHER" id="PTHR10219:SF43">
    <property type="entry name" value="GLYCOLIPID TRANSFER PROTEIN DOMAIN-CONTAINING PROTEIN"/>
    <property type="match status" value="1"/>
</dbReference>
<dbReference type="OrthoDB" id="116883at2759"/>
<evidence type="ECO:0000313" key="3">
    <source>
        <dbReference type="EMBL" id="KAJ6643928.1"/>
    </source>
</evidence>
<dbReference type="PANTHER" id="PTHR10219">
    <property type="entry name" value="GLYCOLIPID TRANSFER PROTEIN-RELATED"/>
    <property type="match status" value="1"/>
</dbReference>
<dbReference type="GO" id="GO:0005829">
    <property type="term" value="C:cytosol"/>
    <property type="evidence" value="ECO:0007669"/>
    <property type="project" value="TreeGrafter"/>
</dbReference>
<reference evidence="3" key="1">
    <citation type="submission" date="2022-07" db="EMBL/GenBank/DDBJ databases">
        <authorList>
            <person name="Trinca V."/>
            <person name="Uliana J.V.C."/>
            <person name="Torres T.T."/>
            <person name="Ward R.J."/>
            <person name="Monesi N."/>
        </authorList>
    </citation>
    <scope>NUCLEOTIDE SEQUENCE</scope>
    <source>
        <strain evidence="3">HSMRA1968</strain>
        <tissue evidence="3">Whole embryos</tissue>
    </source>
</reference>
<dbReference type="Proteomes" id="UP001151699">
    <property type="component" value="Chromosome B"/>
</dbReference>
<dbReference type="InterPro" id="IPR014830">
    <property type="entry name" value="Glycolipid_transfer_prot_dom"/>
</dbReference>
<dbReference type="FunFam" id="1.10.3520.10:FF:000002">
    <property type="entry name" value="Ceramide-1-phosphate transfer protein"/>
    <property type="match status" value="1"/>
</dbReference>
<comment type="caution">
    <text evidence="3">The sequence shown here is derived from an EMBL/GenBank/DDBJ whole genome shotgun (WGS) entry which is preliminary data.</text>
</comment>
<dbReference type="Pfam" id="PF08718">
    <property type="entry name" value="GLTP"/>
    <property type="match status" value="1"/>
</dbReference>
<keyword evidence="4" id="KW-1185">Reference proteome</keyword>
<organism evidence="3 4">
    <name type="scientific">Pseudolycoriella hygida</name>
    <dbReference type="NCBI Taxonomy" id="35572"/>
    <lineage>
        <taxon>Eukaryota</taxon>
        <taxon>Metazoa</taxon>
        <taxon>Ecdysozoa</taxon>
        <taxon>Arthropoda</taxon>
        <taxon>Hexapoda</taxon>
        <taxon>Insecta</taxon>
        <taxon>Pterygota</taxon>
        <taxon>Neoptera</taxon>
        <taxon>Endopterygota</taxon>
        <taxon>Diptera</taxon>
        <taxon>Nematocera</taxon>
        <taxon>Sciaroidea</taxon>
        <taxon>Sciaridae</taxon>
        <taxon>Pseudolycoriella</taxon>
    </lineage>
</organism>
<proteinExistence type="inferred from homology"/>
<dbReference type="InterPro" id="IPR036497">
    <property type="entry name" value="GLTP_sf"/>
</dbReference>
<dbReference type="GO" id="GO:1902387">
    <property type="term" value="F:ceramide 1-phosphate binding"/>
    <property type="evidence" value="ECO:0007669"/>
    <property type="project" value="TreeGrafter"/>
</dbReference>
<dbReference type="GO" id="GO:1902388">
    <property type="term" value="F:ceramide 1-phosphate transfer activity"/>
    <property type="evidence" value="ECO:0007669"/>
    <property type="project" value="TreeGrafter"/>
</dbReference>
<dbReference type="SUPFAM" id="SSF110004">
    <property type="entry name" value="Glycolipid transfer protein, GLTP"/>
    <property type="match status" value="1"/>
</dbReference>
<name>A0A9Q0N5I3_9DIPT</name>
<dbReference type="AlphaFoldDB" id="A0A9Q0N5I3"/>
<evidence type="ECO:0000259" key="2">
    <source>
        <dbReference type="Pfam" id="PF08718"/>
    </source>
</evidence>
<evidence type="ECO:0000256" key="1">
    <source>
        <dbReference type="ARBA" id="ARBA00007148"/>
    </source>
</evidence>
<evidence type="ECO:0000313" key="4">
    <source>
        <dbReference type="Proteomes" id="UP001151699"/>
    </source>
</evidence>
<dbReference type="GO" id="GO:0032691">
    <property type="term" value="P:negative regulation of interleukin-1 beta production"/>
    <property type="evidence" value="ECO:0007669"/>
    <property type="project" value="UniProtKB-ARBA"/>
</dbReference>
<feature type="domain" description="Glycolipid transfer protein" evidence="2">
    <location>
        <begin position="28"/>
        <end position="172"/>
    </location>
</feature>
<gene>
    <name evidence="3" type="primary">cptp</name>
    <name evidence="3" type="ORF">Bhyg_08893</name>
</gene>
<sequence length="209" mass="24336">MAQDKFDLSLVHKQFKESLHESNENDVYVDNYLEGFTELNKFFSLMGTVFGFVSSDVKSKIEILREFRKKENFEKFVTFNSMLNYEKTTGLLNKSDYVSGSRTLLRLHRGLDFIREFLWNLSKLSPSEKTSAVCQSAYNQTLAQYHPWLVRKGATVAMYTMPTRDQLLNKVCLDVDFAIQLLPEMLETTKIVYDRTQQLFTDLDLHGLP</sequence>
<dbReference type="EMBL" id="WJQU01000002">
    <property type="protein sequence ID" value="KAJ6643928.1"/>
    <property type="molecule type" value="Genomic_DNA"/>
</dbReference>
<protein>
    <submittedName>
        <fullName evidence="3">Ceramide-1-phosphate transfer protein</fullName>
    </submittedName>
</protein>
<dbReference type="Gene3D" id="1.10.3520.10">
    <property type="entry name" value="Glycolipid transfer protein"/>
    <property type="match status" value="1"/>
</dbReference>
<comment type="similarity">
    <text evidence="1">Belongs to the GLTP family.</text>
</comment>